<organism evidence="1">
    <name type="scientific">Harvfovirus sp</name>
    <dbReference type="NCBI Taxonomy" id="2487768"/>
    <lineage>
        <taxon>Viruses</taxon>
        <taxon>Varidnaviria</taxon>
        <taxon>Bamfordvirae</taxon>
        <taxon>Nucleocytoviricota</taxon>
        <taxon>Megaviricetes</taxon>
        <taxon>Imitervirales</taxon>
        <taxon>Mimiviridae</taxon>
        <taxon>Klosneuvirinae</taxon>
    </lineage>
</organism>
<proteinExistence type="predicted"/>
<reference evidence="1" key="1">
    <citation type="submission" date="2018-10" db="EMBL/GenBank/DDBJ databases">
        <title>Hidden diversity of soil giant viruses.</title>
        <authorList>
            <person name="Schulz F."/>
            <person name="Alteio L."/>
            <person name="Goudeau D."/>
            <person name="Ryan E.M."/>
            <person name="Malmstrom R.R."/>
            <person name="Blanchard J."/>
            <person name="Woyke T."/>
        </authorList>
    </citation>
    <scope>NUCLEOTIDE SEQUENCE</scope>
    <source>
        <strain evidence="1">HAV1</strain>
    </source>
</reference>
<gene>
    <name evidence="1" type="ORF">Harvfovirus27_6</name>
</gene>
<sequence>MLCKICDVILDIKMKFCFQCGTKIEIVRTLDDFSELLREQIEMTDLIYDISDINETKHVFKIKEIIPRFNGDGYNFLDYMTQNPTIFGFNCFTINAYRIEHRLNDFYHINNVGAKLYRELETTRLFGKLNDSEKGINGCNQLLKMSNIHHTAIRGDLGCEYESFKNILIRIIENKIFNPKCGGSNILGSTNYDLNKLYRAHYGQISAEELKKYIAAIENDKLIISYKCMISTSFDEKYIEDRVTSMMSLSAEEQKYYGFENIEQIRKQVRSKLQLHINHVKREHDIQMKLDLMLNKIQTDIYYSSKTRNILTRKQIEDHICKFMDIYDFVLEKHCELFKLKHINVYILNQEIEDMLYLQNIFQKFKSINTLVKKKEGIEEKGILSILLG</sequence>
<protein>
    <submittedName>
        <fullName evidence="1">Uncharacterized protein</fullName>
    </submittedName>
</protein>
<evidence type="ECO:0000313" key="1">
    <source>
        <dbReference type="EMBL" id="AYV81317.1"/>
    </source>
</evidence>
<accession>A0A3G5A264</accession>
<dbReference type="EMBL" id="MK072269">
    <property type="protein sequence ID" value="AYV81317.1"/>
    <property type="molecule type" value="Genomic_DNA"/>
</dbReference>
<name>A0A3G5A264_9VIRU</name>